<organism evidence="3 4">
    <name type="scientific">Sphaeroforma arctica JP610</name>
    <dbReference type="NCBI Taxonomy" id="667725"/>
    <lineage>
        <taxon>Eukaryota</taxon>
        <taxon>Ichthyosporea</taxon>
        <taxon>Ichthyophonida</taxon>
        <taxon>Sphaeroforma</taxon>
    </lineage>
</organism>
<dbReference type="PROSITE" id="PS50231">
    <property type="entry name" value="RICIN_B_LECTIN"/>
    <property type="match status" value="1"/>
</dbReference>
<gene>
    <name evidence="3" type="ORF">SARC_02061</name>
</gene>
<dbReference type="InterPro" id="IPR035992">
    <property type="entry name" value="Ricin_B-like_lectins"/>
</dbReference>
<keyword evidence="4" id="KW-1185">Reference proteome</keyword>
<dbReference type="GeneID" id="25902565"/>
<dbReference type="AlphaFoldDB" id="A0A0L0G9P8"/>
<accession>A0A0L0G9P8</accession>
<feature type="signal peptide" evidence="2">
    <location>
        <begin position="1"/>
        <end position="20"/>
    </location>
</feature>
<sequence>MLSRSFILIAALAVVQVANAEYQRIKFTGEDNMCLEPGSGTYAFQVHLAECNNDDIQKWEYIWVNNYKEWRNVGRNLCMSLVPEDDYDRSKNNYATLTKCATVNVPYMKFQTKSKLIARDVGQCLGPCPEPDEMNCLCGREDPRLDPGVKDPSEVVVVVEGDDGEQVEVENLLVAADEDGLLVVDGDADVLVLDGADGNDGTQVTDDEEEEDEDDEGRRRTVVVIDPFEDVFSWCLASGPDTSSYYNNAFVVETFEEIEISEPTETESGTTTVVITITEAPTTTQPVEATNEVTVTQVIIQTEVVTTTETEIQGGATDFVTSSFFSQGPVETFFSTSLFTAPVETFFSSFSSVGEPVTFFSSFSTFGFSQGPTQFFTQAGETQFFTQAGETQFFTQVGETQFFTGETSFFTFPATEETFDPFGRK</sequence>
<protein>
    <submittedName>
        <fullName evidence="3">Uncharacterized protein</fullName>
    </submittedName>
</protein>
<reference evidence="3 4" key="1">
    <citation type="submission" date="2011-02" db="EMBL/GenBank/DDBJ databases">
        <title>The Genome Sequence of Sphaeroforma arctica JP610.</title>
        <authorList>
            <consortium name="The Broad Institute Genome Sequencing Platform"/>
            <person name="Russ C."/>
            <person name="Cuomo C."/>
            <person name="Young S.K."/>
            <person name="Zeng Q."/>
            <person name="Gargeya S."/>
            <person name="Alvarado L."/>
            <person name="Berlin A."/>
            <person name="Chapman S.B."/>
            <person name="Chen Z."/>
            <person name="Freedman E."/>
            <person name="Gellesch M."/>
            <person name="Goldberg J."/>
            <person name="Griggs A."/>
            <person name="Gujja S."/>
            <person name="Heilman E."/>
            <person name="Heiman D."/>
            <person name="Howarth C."/>
            <person name="Mehta T."/>
            <person name="Neiman D."/>
            <person name="Pearson M."/>
            <person name="Roberts A."/>
            <person name="Saif S."/>
            <person name="Shea T."/>
            <person name="Shenoy N."/>
            <person name="Sisk P."/>
            <person name="Stolte C."/>
            <person name="Sykes S."/>
            <person name="White J."/>
            <person name="Yandava C."/>
            <person name="Burger G."/>
            <person name="Gray M.W."/>
            <person name="Holland P.W.H."/>
            <person name="King N."/>
            <person name="Lang F.B.F."/>
            <person name="Roger A.J."/>
            <person name="Ruiz-Trillo I."/>
            <person name="Haas B."/>
            <person name="Nusbaum C."/>
            <person name="Birren B."/>
        </authorList>
    </citation>
    <scope>NUCLEOTIDE SEQUENCE [LARGE SCALE GENOMIC DNA]</scope>
    <source>
        <strain evidence="3 4">JP610</strain>
    </source>
</reference>
<proteinExistence type="predicted"/>
<dbReference type="RefSeq" id="XP_014159659.1">
    <property type="nucleotide sequence ID" value="XM_014304184.1"/>
</dbReference>
<evidence type="ECO:0000313" key="3">
    <source>
        <dbReference type="EMBL" id="KNC85757.1"/>
    </source>
</evidence>
<dbReference type="Proteomes" id="UP000054560">
    <property type="component" value="Unassembled WGS sequence"/>
</dbReference>
<keyword evidence="2" id="KW-0732">Signal</keyword>
<feature type="region of interest" description="Disordered" evidence="1">
    <location>
        <begin position="193"/>
        <end position="218"/>
    </location>
</feature>
<evidence type="ECO:0000256" key="2">
    <source>
        <dbReference type="SAM" id="SignalP"/>
    </source>
</evidence>
<dbReference type="SUPFAM" id="SSF50370">
    <property type="entry name" value="Ricin B-like lectins"/>
    <property type="match status" value="1"/>
</dbReference>
<evidence type="ECO:0000256" key="1">
    <source>
        <dbReference type="SAM" id="MobiDB-lite"/>
    </source>
</evidence>
<feature type="compositionally biased region" description="Acidic residues" evidence="1">
    <location>
        <begin position="205"/>
        <end position="215"/>
    </location>
</feature>
<feature type="chain" id="PRO_5005538777" evidence="2">
    <location>
        <begin position="21"/>
        <end position="425"/>
    </location>
</feature>
<dbReference type="Gene3D" id="2.80.10.50">
    <property type="match status" value="1"/>
</dbReference>
<dbReference type="EMBL" id="KQ241685">
    <property type="protein sequence ID" value="KNC85757.1"/>
    <property type="molecule type" value="Genomic_DNA"/>
</dbReference>
<name>A0A0L0G9P8_9EUKA</name>
<evidence type="ECO:0000313" key="4">
    <source>
        <dbReference type="Proteomes" id="UP000054560"/>
    </source>
</evidence>